<name>A0A1X0DMK7_9MYCO</name>
<accession>A0A1X0DMK7</accession>
<dbReference type="OrthoDB" id="4746900at2"/>
<proteinExistence type="predicted"/>
<organism evidence="1 2">
    <name type="scientific">Mycolicibacterium insubricum</name>
    <dbReference type="NCBI Taxonomy" id="444597"/>
    <lineage>
        <taxon>Bacteria</taxon>
        <taxon>Bacillati</taxon>
        <taxon>Actinomycetota</taxon>
        <taxon>Actinomycetes</taxon>
        <taxon>Mycobacteriales</taxon>
        <taxon>Mycobacteriaceae</taxon>
        <taxon>Mycolicibacterium</taxon>
    </lineage>
</organism>
<comment type="caution">
    <text evidence="1">The sequence shown here is derived from an EMBL/GenBank/DDBJ whole genome shotgun (WGS) entry which is preliminary data.</text>
</comment>
<dbReference type="RefSeq" id="WP_083029188.1">
    <property type="nucleotide sequence ID" value="NZ_AP022618.1"/>
</dbReference>
<dbReference type="AlphaFoldDB" id="A0A1X0DMK7"/>
<sequence length="159" mass="16558">MSRTIRALAITGAAATLSLGLAIPASADDFAGQYTLTLDQESATWTVRPCDDADPAAGFVQCVHVAQSGGKEVPWESVATWAVGYWTLRVQRPDVMACDDGKEIAALTTYSWDAVTLAGHMSFLYPGGCGDAPEQSVAVPFTLAKGAAPVEPKAAEVPA</sequence>
<gene>
    <name evidence="1" type="ORF">BST26_02285</name>
</gene>
<protein>
    <submittedName>
        <fullName evidence="1">Uncharacterized protein</fullName>
    </submittedName>
</protein>
<dbReference type="EMBL" id="MVHS01000003">
    <property type="protein sequence ID" value="ORA73618.1"/>
    <property type="molecule type" value="Genomic_DNA"/>
</dbReference>
<keyword evidence="2" id="KW-1185">Reference proteome</keyword>
<evidence type="ECO:0000313" key="1">
    <source>
        <dbReference type="EMBL" id="ORA73618.1"/>
    </source>
</evidence>
<reference evidence="1 2" key="1">
    <citation type="submission" date="2016-12" db="EMBL/GenBank/DDBJ databases">
        <title>The new phylogeny of genus Mycobacterium.</title>
        <authorList>
            <person name="Tortoli E."/>
            <person name="Trovato A."/>
            <person name="Cirillo D.M."/>
        </authorList>
    </citation>
    <scope>NUCLEOTIDE SEQUENCE [LARGE SCALE GENOMIC DNA]</scope>
    <source>
        <strain evidence="1 2">DSM 45130</strain>
    </source>
</reference>
<dbReference type="Proteomes" id="UP000192801">
    <property type="component" value="Unassembled WGS sequence"/>
</dbReference>
<evidence type="ECO:0000313" key="2">
    <source>
        <dbReference type="Proteomes" id="UP000192801"/>
    </source>
</evidence>